<name>A0AAN6YJY8_9PEZI</name>
<protein>
    <submittedName>
        <fullName evidence="2">Uncharacterized protein</fullName>
    </submittedName>
</protein>
<accession>A0AAN6YJY8</accession>
<comment type="caution">
    <text evidence="2">The sequence shown here is derived from an EMBL/GenBank/DDBJ whole genome shotgun (WGS) entry which is preliminary data.</text>
</comment>
<gene>
    <name evidence="2" type="ORF">QBC38DRAFT_430345</name>
</gene>
<evidence type="ECO:0000256" key="1">
    <source>
        <dbReference type="SAM" id="Phobius"/>
    </source>
</evidence>
<keyword evidence="1" id="KW-1133">Transmembrane helix</keyword>
<reference evidence="2" key="2">
    <citation type="submission" date="2023-05" db="EMBL/GenBank/DDBJ databases">
        <authorList>
            <consortium name="Lawrence Berkeley National Laboratory"/>
            <person name="Steindorff A."/>
            <person name="Hensen N."/>
            <person name="Bonometti L."/>
            <person name="Westerberg I."/>
            <person name="Brannstrom I.O."/>
            <person name="Guillou S."/>
            <person name="Cros-Aarteil S."/>
            <person name="Calhoun S."/>
            <person name="Haridas S."/>
            <person name="Kuo A."/>
            <person name="Mondo S."/>
            <person name="Pangilinan J."/>
            <person name="Riley R."/>
            <person name="Labutti K."/>
            <person name="Andreopoulos B."/>
            <person name="Lipzen A."/>
            <person name="Chen C."/>
            <person name="Yanf M."/>
            <person name="Daum C."/>
            <person name="Ng V."/>
            <person name="Clum A."/>
            <person name="Ohm R."/>
            <person name="Martin F."/>
            <person name="Silar P."/>
            <person name="Natvig D."/>
            <person name="Lalanne C."/>
            <person name="Gautier V."/>
            <person name="Ament-Velasquez S.L."/>
            <person name="Kruys A."/>
            <person name="Hutchinson M.I."/>
            <person name="Powell A.J."/>
            <person name="Barry K."/>
            <person name="Miller A.N."/>
            <person name="Grigoriev I.V."/>
            <person name="Debuchy R."/>
            <person name="Gladieux P."/>
            <person name="Thoren M.H."/>
            <person name="Johannesson H."/>
        </authorList>
    </citation>
    <scope>NUCLEOTIDE SEQUENCE</scope>
    <source>
        <strain evidence="2">CBS 990.96</strain>
    </source>
</reference>
<feature type="transmembrane region" description="Helical" evidence="1">
    <location>
        <begin position="6"/>
        <end position="27"/>
    </location>
</feature>
<organism evidence="2 3">
    <name type="scientific">Podospora fimiseda</name>
    <dbReference type="NCBI Taxonomy" id="252190"/>
    <lineage>
        <taxon>Eukaryota</taxon>
        <taxon>Fungi</taxon>
        <taxon>Dikarya</taxon>
        <taxon>Ascomycota</taxon>
        <taxon>Pezizomycotina</taxon>
        <taxon>Sordariomycetes</taxon>
        <taxon>Sordariomycetidae</taxon>
        <taxon>Sordariales</taxon>
        <taxon>Podosporaceae</taxon>
        <taxon>Podospora</taxon>
    </lineage>
</organism>
<dbReference type="EMBL" id="MU865675">
    <property type="protein sequence ID" value="KAK4220653.1"/>
    <property type="molecule type" value="Genomic_DNA"/>
</dbReference>
<reference evidence="2" key="1">
    <citation type="journal article" date="2023" name="Mol. Phylogenet. Evol.">
        <title>Genome-scale phylogeny and comparative genomics of the fungal order Sordariales.</title>
        <authorList>
            <person name="Hensen N."/>
            <person name="Bonometti L."/>
            <person name="Westerberg I."/>
            <person name="Brannstrom I.O."/>
            <person name="Guillou S."/>
            <person name="Cros-Aarteil S."/>
            <person name="Calhoun S."/>
            <person name="Haridas S."/>
            <person name="Kuo A."/>
            <person name="Mondo S."/>
            <person name="Pangilinan J."/>
            <person name="Riley R."/>
            <person name="LaButti K."/>
            <person name="Andreopoulos B."/>
            <person name="Lipzen A."/>
            <person name="Chen C."/>
            <person name="Yan M."/>
            <person name="Daum C."/>
            <person name="Ng V."/>
            <person name="Clum A."/>
            <person name="Steindorff A."/>
            <person name="Ohm R.A."/>
            <person name="Martin F."/>
            <person name="Silar P."/>
            <person name="Natvig D.O."/>
            <person name="Lalanne C."/>
            <person name="Gautier V."/>
            <person name="Ament-Velasquez S.L."/>
            <person name="Kruys A."/>
            <person name="Hutchinson M.I."/>
            <person name="Powell A.J."/>
            <person name="Barry K."/>
            <person name="Miller A.N."/>
            <person name="Grigoriev I.V."/>
            <person name="Debuchy R."/>
            <person name="Gladieux P."/>
            <person name="Hiltunen Thoren M."/>
            <person name="Johannesson H."/>
        </authorList>
    </citation>
    <scope>NUCLEOTIDE SEQUENCE</scope>
    <source>
        <strain evidence="2">CBS 990.96</strain>
    </source>
</reference>
<keyword evidence="1" id="KW-0472">Membrane</keyword>
<proteinExistence type="predicted"/>
<dbReference type="AlphaFoldDB" id="A0AAN6YJY8"/>
<evidence type="ECO:0000313" key="3">
    <source>
        <dbReference type="Proteomes" id="UP001301958"/>
    </source>
</evidence>
<keyword evidence="3" id="KW-1185">Reference proteome</keyword>
<dbReference type="Proteomes" id="UP001301958">
    <property type="component" value="Unassembled WGS sequence"/>
</dbReference>
<sequence>MLVWTQVQTIATCVGLLAILLTVGTLIHSRYLRLRDSDPLRDVVNPDIMGVFATKRPSYLRVLFGAKVTAPLVPSIGGLIRAGDIGLWTSEAFSHIHTRRCSTTATGWVALAETTLSGMSQLEDSVLRDMEIPADVLAYIREVRKWHGSSHSSTDLYEAESRQLVRCIRQLDREARHATEVPSESKSRLAVCQTEKPWLHRGSLCLSVAASETMALATILGIPLEVNDYTQTIKGIGAFGSSLEIGRQITPPKIELSFPPHWSEPVPSYSSGYTTVMAKNIAFGCVPFSENEYWVNAIYFNDDVLNAIKTGRAITDISGYGGASMQYLWQLPAAKSSSSYFHPRSHWVEDGSRIGAVESMKGDQIYVTWQRAVAGIPFGGIVPQSCSLVAEAVAFSVAGTNLGGCINEIEELINDLYYLVPGTDDDKLTIFGNFVQERCRTRTWIETDNWTRPVRLNTPSAATTFGRYMNLLEIVAARFQSRDGLDRMEILFRKTHECVAAIYKAAVKVYLLKAPQTDAPAWRLTAEEKQVLELDLASALASVRGKLKRTDLLTLEDATVIVRCILAAWAVQVPIIRWKDEMLDSDLGPLSTIPPLPRIRRLAVLGDLPQVAGLG</sequence>
<evidence type="ECO:0000313" key="2">
    <source>
        <dbReference type="EMBL" id="KAK4220653.1"/>
    </source>
</evidence>
<keyword evidence="1" id="KW-0812">Transmembrane</keyword>